<gene>
    <name evidence="7" type="ORF">SAMEA1982600_03947</name>
</gene>
<evidence type="ECO:0000256" key="5">
    <source>
        <dbReference type="ARBA" id="ARBA00023136"/>
    </source>
</evidence>
<comment type="subcellular location">
    <subcellularLocation>
        <location evidence="1">Cell membrane</location>
        <topology evidence="1">Multi-pass membrane protein</topology>
    </subcellularLocation>
</comment>
<dbReference type="PANTHER" id="PTHR30482">
    <property type="entry name" value="HIGH-AFFINITY BRANCHED-CHAIN AMINO ACID TRANSPORT SYSTEM PERMEASE"/>
    <property type="match status" value="1"/>
</dbReference>
<protein>
    <submittedName>
        <fullName evidence="7">ABC transporter permease</fullName>
    </submittedName>
</protein>
<dbReference type="CDD" id="cd06581">
    <property type="entry name" value="TM_PBP1_LivM_like"/>
    <property type="match status" value="1"/>
</dbReference>
<dbReference type="InterPro" id="IPR001851">
    <property type="entry name" value="ABC_transp_permease"/>
</dbReference>
<evidence type="ECO:0000256" key="6">
    <source>
        <dbReference type="SAM" id="Phobius"/>
    </source>
</evidence>
<dbReference type="GO" id="GO:0005886">
    <property type="term" value="C:plasma membrane"/>
    <property type="evidence" value="ECO:0007669"/>
    <property type="project" value="UniProtKB-SubCell"/>
</dbReference>
<dbReference type="EMBL" id="FKBS01000025">
    <property type="protein sequence ID" value="SAI48544.1"/>
    <property type="molecule type" value="Genomic_DNA"/>
</dbReference>
<dbReference type="PANTHER" id="PTHR30482:SF17">
    <property type="entry name" value="ABC TRANSPORTER ATP-BINDING PROTEIN"/>
    <property type="match status" value="1"/>
</dbReference>
<reference evidence="7 8" key="1">
    <citation type="submission" date="2016-03" db="EMBL/GenBank/DDBJ databases">
        <authorList>
            <consortium name="Pathogen Informatics"/>
        </authorList>
    </citation>
    <scope>NUCLEOTIDE SEQUENCE [LARGE SCALE GENOMIC DNA]</scope>
    <source>
        <strain evidence="7 8">NCTC13364</strain>
    </source>
</reference>
<dbReference type="InterPro" id="IPR043428">
    <property type="entry name" value="LivM-like"/>
</dbReference>
<sequence length="325" mass="34632">MTHRSLLWTGLFLLALAAFPLVAPLFDLDFYVSFVRRILIYALAATSLNLVLGYGGMVALGHAAFLGAGAYAVGILGVSGVTSALVAWPAAMLLAGGLAVLTGAVSLRTRGVYFIMITLAFAQMLYYVFISLRQYGGEDGLNLPGYSTLPGLDLANDRAFYYLVLGVFVLLLWGFGKLVNSRFGTALQGIRENESRMEALGYPVYRMKLAAFGLSGAAAGLAGALLANHNLFISPSLMHWTQSANLLIMVLVGGVGLRYGGVVGAVVMLVLEEVLKMWTEYWHLPLGILLLAVVFGAPRGLAGLLGPWFTGRAARQAVPAARSRP</sequence>
<dbReference type="AlphaFoldDB" id="A0A157QSJ0"/>
<keyword evidence="2" id="KW-1003">Cell membrane</keyword>
<feature type="transmembrane region" description="Helical" evidence="6">
    <location>
        <begin position="85"/>
        <end position="105"/>
    </location>
</feature>
<feature type="transmembrane region" description="Helical" evidence="6">
    <location>
        <begin position="112"/>
        <end position="130"/>
    </location>
</feature>
<feature type="transmembrane region" description="Helical" evidence="6">
    <location>
        <begin position="159"/>
        <end position="179"/>
    </location>
</feature>
<dbReference type="Proteomes" id="UP000077037">
    <property type="component" value="Unassembled WGS sequence"/>
</dbReference>
<evidence type="ECO:0000313" key="7">
    <source>
        <dbReference type="EMBL" id="SAI48544.1"/>
    </source>
</evidence>
<evidence type="ECO:0000256" key="3">
    <source>
        <dbReference type="ARBA" id="ARBA00022692"/>
    </source>
</evidence>
<dbReference type="OrthoDB" id="3460090at2"/>
<feature type="transmembrane region" description="Helical" evidence="6">
    <location>
        <begin position="30"/>
        <end position="52"/>
    </location>
</feature>
<organism evidence="7 8">
    <name type="scientific">Bordetella ansorpii</name>
    <dbReference type="NCBI Taxonomy" id="288768"/>
    <lineage>
        <taxon>Bacteria</taxon>
        <taxon>Pseudomonadati</taxon>
        <taxon>Pseudomonadota</taxon>
        <taxon>Betaproteobacteria</taxon>
        <taxon>Burkholderiales</taxon>
        <taxon>Alcaligenaceae</taxon>
        <taxon>Bordetella</taxon>
    </lineage>
</organism>
<evidence type="ECO:0000313" key="8">
    <source>
        <dbReference type="Proteomes" id="UP000077037"/>
    </source>
</evidence>
<keyword evidence="3 6" id="KW-0812">Transmembrane</keyword>
<name>A0A157QSJ0_9BORD</name>
<dbReference type="Pfam" id="PF02653">
    <property type="entry name" value="BPD_transp_2"/>
    <property type="match status" value="1"/>
</dbReference>
<evidence type="ECO:0000256" key="1">
    <source>
        <dbReference type="ARBA" id="ARBA00004651"/>
    </source>
</evidence>
<keyword evidence="4 6" id="KW-1133">Transmembrane helix</keyword>
<dbReference type="GO" id="GO:0015658">
    <property type="term" value="F:branched-chain amino acid transmembrane transporter activity"/>
    <property type="evidence" value="ECO:0007669"/>
    <property type="project" value="InterPro"/>
</dbReference>
<feature type="transmembrane region" description="Helical" evidence="6">
    <location>
        <begin position="247"/>
        <end position="271"/>
    </location>
</feature>
<feature type="transmembrane region" description="Helical" evidence="6">
    <location>
        <begin position="283"/>
        <end position="302"/>
    </location>
</feature>
<feature type="transmembrane region" description="Helical" evidence="6">
    <location>
        <begin position="209"/>
        <end position="227"/>
    </location>
</feature>
<feature type="transmembrane region" description="Helical" evidence="6">
    <location>
        <begin position="59"/>
        <end position="79"/>
    </location>
</feature>
<keyword evidence="5 6" id="KW-0472">Membrane</keyword>
<evidence type="ECO:0000256" key="2">
    <source>
        <dbReference type="ARBA" id="ARBA00022475"/>
    </source>
</evidence>
<proteinExistence type="predicted"/>
<dbReference type="RefSeq" id="WP_066417514.1">
    <property type="nucleotide sequence ID" value="NZ_FKBS01000025.1"/>
</dbReference>
<evidence type="ECO:0000256" key="4">
    <source>
        <dbReference type="ARBA" id="ARBA00022989"/>
    </source>
</evidence>
<accession>A0A157QSJ0</accession>